<evidence type="ECO:0000313" key="1">
    <source>
        <dbReference type="EnsemblMetazoa" id="GAUT001545-PA"/>
    </source>
</evidence>
<sequence length="134" mass="15626">MILFFIILCHFVNGLIDPKPNANCKCEYLMQFLLGMCKCDERGAKSITLSFSNCSVEHLSRGPTPTYSVVTCLCFIKRKSERVMLHYGSVFPMLQHLTFHLISFIHMNDHKMIFAFTMDRKGYKFEKLLKIDIF</sequence>
<accession>A0A1A9UDY8</accession>
<dbReference type="Proteomes" id="UP000078200">
    <property type="component" value="Unassembled WGS sequence"/>
</dbReference>
<keyword evidence="2" id="KW-1185">Reference proteome</keyword>
<name>A0A1A9UDY8_GLOAU</name>
<proteinExistence type="predicted"/>
<organism evidence="1 2">
    <name type="scientific">Glossina austeni</name>
    <name type="common">Savannah tsetse fly</name>
    <dbReference type="NCBI Taxonomy" id="7395"/>
    <lineage>
        <taxon>Eukaryota</taxon>
        <taxon>Metazoa</taxon>
        <taxon>Ecdysozoa</taxon>
        <taxon>Arthropoda</taxon>
        <taxon>Hexapoda</taxon>
        <taxon>Insecta</taxon>
        <taxon>Pterygota</taxon>
        <taxon>Neoptera</taxon>
        <taxon>Endopterygota</taxon>
        <taxon>Diptera</taxon>
        <taxon>Brachycera</taxon>
        <taxon>Muscomorpha</taxon>
        <taxon>Hippoboscoidea</taxon>
        <taxon>Glossinidae</taxon>
        <taxon>Glossina</taxon>
    </lineage>
</organism>
<dbReference type="VEuPathDB" id="VectorBase:GAUT001545"/>
<protein>
    <submittedName>
        <fullName evidence="1">Uncharacterized protein</fullName>
    </submittedName>
</protein>
<dbReference type="EnsemblMetazoa" id="GAUT001545-RA">
    <property type="protein sequence ID" value="GAUT001545-PA"/>
    <property type="gene ID" value="GAUT001545"/>
</dbReference>
<evidence type="ECO:0000313" key="2">
    <source>
        <dbReference type="Proteomes" id="UP000078200"/>
    </source>
</evidence>
<reference evidence="1" key="1">
    <citation type="submission" date="2020-05" db="UniProtKB">
        <authorList>
            <consortium name="EnsemblMetazoa"/>
        </authorList>
    </citation>
    <scope>IDENTIFICATION</scope>
    <source>
        <strain evidence="1">TTRI</strain>
    </source>
</reference>
<dbReference type="AlphaFoldDB" id="A0A1A9UDY8"/>